<keyword evidence="1" id="KW-0812">Transmembrane</keyword>
<keyword evidence="3" id="KW-1185">Reference proteome</keyword>
<evidence type="ECO:0000256" key="1">
    <source>
        <dbReference type="SAM" id="Phobius"/>
    </source>
</evidence>
<reference evidence="2 3" key="1">
    <citation type="submission" date="2015-01" db="EMBL/GenBank/DDBJ databases">
        <title>Evolution of Trichinella species and genotypes.</title>
        <authorList>
            <person name="Korhonen P.K."/>
            <person name="Edoardo P."/>
            <person name="Giuseppe L.R."/>
            <person name="Gasser R.B."/>
        </authorList>
    </citation>
    <scope>NUCLEOTIDE SEQUENCE [LARGE SCALE GENOMIC DNA]</scope>
    <source>
        <strain evidence="2">ISS120</strain>
    </source>
</reference>
<accession>A0A0V1CM46</accession>
<protein>
    <submittedName>
        <fullName evidence="2">Uncharacterized protein</fullName>
    </submittedName>
</protein>
<keyword evidence="1" id="KW-1133">Transmembrane helix</keyword>
<feature type="transmembrane region" description="Helical" evidence="1">
    <location>
        <begin position="37"/>
        <end position="55"/>
    </location>
</feature>
<dbReference type="OrthoDB" id="10424320at2759"/>
<dbReference type="EMBL" id="JYDI01000154">
    <property type="protein sequence ID" value="KRY50242.1"/>
    <property type="molecule type" value="Genomic_DNA"/>
</dbReference>
<feature type="transmembrane region" description="Helical" evidence="1">
    <location>
        <begin position="75"/>
        <end position="98"/>
    </location>
</feature>
<keyword evidence="1" id="KW-0472">Membrane</keyword>
<name>A0A0V1CM46_TRIBR</name>
<gene>
    <name evidence="2" type="ORF">T03_8773</name>
</gene>
<proteinExistence type="predicted"/>
<sequence length="106" mass="11994">MKCNQFAEMLFNATKCVFVLQNSTNDAPREERQPNSANLFVISVTVFFSVNMLLFSPGCWFETSLKDQKCDFATVLYITFLFKVSAVVFYFCSLSACLSGPNLRSN</sequence>
<dbReference type="Proteomes" id="UP000054653">
    <property type="component" value="Unassembled WGS sequence"/>
</dbReference>
<evidence type="ECO:0000313" key="2">
    <source>
        <dbReference type="EMBL" id="KRY50242.1"/>
    </source>
</evidence>
<evidence type="ECO:0000313" key="3">
    <source>
        <dbReference type="Proteomes" id="UP000054653"/>
    </source>
</evidence>
<organism evidence="2 3">
    <name type="scientific">Trichinella britovi</name>
    <name type="common">Parasitic roundworm</name>
    <dbReference type="NCBI Taxonomy" id="45882"/>
    <lineage>
        <taxon>Eukaryota</taxon>
        <taxon>Metazoa</taxon>
        <taxon>Ecdysozoa</taxon>
        <taxon>Nematoda</taxon>
        <taxon>Enoplea</taxon>
        <taxon>Dorylaimia</taxon>
        <taxon>Trichinellida</taxon>
        <taxon>Trichinellidae</taxon>
        <taxon>Trichinella</taxon>
    </lineage>
</organism>
<comment type="caution">
    <text evidence="2">The sequence shown here is derived from an EMBL/GenBank/DDBJ whole genome shotgun (WGS) entry which is preliminary data.</text>
</comment>
<dbReference type="AlphaFoldDB" id="A0A0V1CM46"/>